<name>A0ABR2KQ80_9EUKA</name>
<gene>
    <name evidence="2" type="ORF">M9Y10_030345</name>
</gene>
<feature type="compositionally biased region" description="Basic and acidic residues" evidence="1">
    <location>
        <begin position="678"/>
        <end position="687"/>
    </location>
</feature>
<proteinExistence type="predicted"/>
<feature type="compositionally biased region" description="Polar residues" evidence="1">
    <location>
        <begin position="342"/>
        <end position="354"/>
    </location>
</feature>
<feature type="region of interest" description="Disordered" evidence="1">
    <location>
        <begin position="327"/>
        <end position="436"/>
    </location>
</feature>
<evidence type="ECO:0000313" key="3">
    <source>
        <dbReference type="Proteomes" id="UP001470230"/>
    </source>
</evidence>
<organism evidence="2 3">
    <name type="scientific">Tritrichomonas musculus</name>
    <dbReference type="NCBI Taxonomy" id="1915356"/>
    <lineage>
        <taxon>Eukaryota</taxon>
        <taxon>Metamonada</taxon>
        <taxon>Parabasalia</taxon>
        <taxon>Tritrichomonadida</taxon>
        <taxon>Tritrichomonadidae</taxon>
        <taxon>Tritrichomonas</taxon>
    </lineage>
</organism>
<feature type="compositionally biased region" description="Basic and acidic residues" evidence="1">
    <location>
        <begin position="355"/>
        <end position="394"/>
    </location>
</feature>
<dbReference type="PANTHER" id="PTHR36812:SF9">
    <property type="entry name" value="MYB-LIKE PROTEIN X ISOFORM X1"/>
    <property type="match status" value="1"/>
</dbReference>
<dbReference type="PANTHER" id="PTHR36812">
    <property type="entry name" value="NEUROFILAMENT TRIPLET M PROTEIN-LIKE PROTEIN"/>
    <property type="match status" value="1"/>
</dbReference>
<keyword evidence="3" id="KW-1185">Reference proteome</keyword>
<comment type="caution">
    <text evidence="2">The sequence shown here is derived from an EMBL/GenBank/DDBJ whole genome shotgun (WGS) entry which is preliminary data.</text>
</comment>
<feature type="compositionally biased region" description="Low complexity" evidence="1">
    <location>
        <begin position="403"/>
        <end position="429"/>
    </location>
</feature>
<reference evidence="2 3" key="1">
    <citation type="submission" date="2024-04" db="EMBL/GenBank/DDBJ databases">
        <title>Tritrichomonas musculus Genome.</title>
        <authorList>
            <person name="Alves-Ferreira E."/>
            <person name="Grigg M."/>
            <person name="Lorenzi H."/>
            <person name="Galac M."/>
        </authorList>
    </citation>
    <scope>NUCLEOTIDE SEQUENCE [LARGE SCALE GENOMIC DNA]</scope>
    <source>
        <strain evidence="2 3">EAF2021</strain>
    </source>
</reference>
<feature type="region of interest" description="Disordered" evidence="1">
    <location>
        <begin position="605"/>
        <end position="630"/>
    </location>
</feature>
<dbReference type="Proteomes" id="UP001470230">
    <property type="component" value="Unassembled WGS sequence"/>
</dbReference>
<feature type="compositionally biased region" description="Acidic residues" evidence="1">
    <location>
        <begin position="688"/>
        <end position="701"/>
    </location>
</feature>
<sequence length="858" mass="100296">MEYDIFKEIEKSGWSLFEHQQKLRHAIISNNLGLQTISRQISIIRFFTRNLRHIPSSYSSISFAGAMKQKPLKFLAKFSTHQYIFVHDYLVKMISYPHTMSTLIGNYFTKDCLRLHFFARVTFPSLFHNFVTEDLHKAGAALVNSIILTQPVYIIKAFFFSFLGYSMDFFISVWTYYEEKERELREKNKNDKIEHPDLLSAIFIKSLEKSTLFLSNSQTKLFETLLNHSEEVFGSLILHTMFPNSFCEYFQDKVKEPKQSAIVQMLQTASFYPNSPFFKKVAKAIISPQYTRARISHRETGFVSQTPIVLSLHELFIIQQIIFHSSKQKSKRDRASKEKENGATSKAEANNNSNEKTEQNELKTGENKAKTKSSENETKVQSSEHKTKEKTDEHEEKEDANDTNDNAEANKNNNDNNNNNNDNDSASSSPTQTQDSFDLADNEKIVSFGKKTGFFVFSAELCKSNFDPVCLDLNMSSIVAKSEDPISLPLFSENANKEENQTDQSRKVIKFEKDFNAYLASLSIEKFFKKIINEKKIELFITIGIYSRKCVDLSISDQKTHEFFMRTKFNALPQNSYIIPSDSFNLVNISFPTSMSINSIHQSDFSSMQEYEKEREEREKEENEKEEKVQKVIDQLDLNEDVKDKLNELIEKFGRPNDEVTMFFLVRQLDILKENSRKKNEAKKEEKNDDDNEEEEEEEEHEASYLELNYHSALKKFRKSLFELNENSENWFNKVDRNGYFLKFIKKCSAKIDGLADQSHYRMIFGLLFIGLELSEIASQISKNEVKNQSLLFEKLKPFVNCLFINSNNRMFEVFVWYHKFVNTFPEIRKVIPKKPRIYIDFLVDYFYEIFEFDKDGK</sequence>
<evidence type="ECO:0000313" key="2">
    <source>
        <dbReference type="EMBL" id="KAK8893082.1"/>
    </source>
</evidence>
<feature type="region of interest" description="Disordered" evidence="1">
    <location>
        <begin position="678"/>
        <end position="703"/>
    </location>
</feature>
<protein>
    <submittedName>
        <fullName evidence="2">Uncharacterized protein</fullName>
    </submittedName>
</protein>
<dbReference type="EMBL" id="JAPFFF010000004">
    <property type="protein sequence ID" value="KAK8893082.1"/>
    <property type="molecule type" value="Genomic_DNA"/>
</dbReference>
<accession>A0ABR2KQ80</accession>
<feature type="compositionally biased region" description="Basic and acidic residues" evidence="1">
    <location>
        <begin position="610"/>
        <end position="630"/>
    </location>
</feature>
<evidence type="ECO:0000256" key="1">
    <source>
        <dbReference type="SAM" id="MobiDB-lite"/>
    </source>
</evidence>